<dbReference type="GO" id="GO:0008757">
    <property type="term" value="F:S-adenosylmethionine-dependent methyltransferase activity"/>
    <property type="evidence" value="ECO:0007669"/>
    <property type="project" value="InterPro"/>
</dbReference>
<sequence length="330" mass="36673">MRLERDSPKVQSERETKIEELLACPMCGGMMKVSSEESKCAGKCRRQFRNVMGQPVLIDFSNSLVSELALFQRKGGSVLRRGGLPKLLSRILSGGNPVAARFAARLDADLRGLSNPRLLVIGGGEKGKGTDAIYSSDHLELFGTDIYASELTHVVADAHKLPFANEAFDAVWIQAVLEHVLEPKQVVSEIKRILKPGGVIFADTPFLWPVHEGAYDFTRWTMNGYRWLLRDFDEIESGYSSGAGQNLLLAIRYAIRAWTGSGALALCFTLPFFWLRFLDRFGPKRSQLDAAAGIYFYGRLSENPLVAQALPRYYENQLSSTNKLSSCSPN</sequence>
<evidence type="ECO:0000256" key="1">
    <source>
        <dbReference type="SAM" id="Phobius"/>
    </source>
</evidence>
<dbReference type="PANTHER" id="PTHR43591">
    <property type="entry name" value="METHYLTRANSFERASE"/>
    <property type="match status" value="1"/>
</dbReference>
<evidence type="ECO:0000313" key="3">
    <source>
        <dbReference type="EMBL" id="TWJ08631.1"/>
    </source>
</evidence>
<feature type="domain" description="Methyltransferase type 11" evidence="2">
    <location>
        <begin position="151"/>
        <end position="201"/>
    </location>
</feature>
<name>A0A562USQ0_9SPHN</name>
<dbReference type="GO" id="GO:0032259">
    <property type="term" value="P:methylation"/>
    <property type="evidence" value="ECO:0007669"/>
    <property type="project" value="UniProtKB-KW"/>
</dbReference>
<dbReference type="EMBL" id="VLLK01000001">
    <property type="protein sequence ID" value="TWJ08631.1"/>
    <property type="molecule type" value="Genomic_DNA"/>
</dbReference>
<keyword evidence="1" id="KW-0812">Transmembrane</keyword>
<keyword evidence="1" id="KW-1133">Transmembrane helix</keyword>
<dbReference type="Pfam" id="PF08241">
    <property type="entry name" value="Methyltransf_11"/>
    <property type="match status" value="1"/>
</dbReference>
<dbReference type="SUPFAM" id="SSF53335">
    <property type="entry name" value="S-adenosyl-L-methionine-dependent methyltransferases"/>
    <property type="match status" value="1"/>
</dbReference>
<keyword evidence="1" id="KW-0472">Membrane</keyword>
<feature type="transmembrane region" description="Helical" evidence="1">
    <location>
        <begin position="255"/>
        <end position="275"/>
    </location>
</feature>
<dbReference type="Proteomes" id="UP000320547">
    <property type="component" value="Unassembled WGS sequence"/>
</dbReference>
<dbReference type="PANTHER" id="PTHR43591:SF24">
    <property type="entry name" value="2-METHOXY-6-POLYPRENYL-1,4-BENZOQUINOL METHYLASE, MITOCHONDRIAL"/>
    <property type="match status" value="1"/>
</dbReference>
<dbReference type="Gene3D" id="3.40.50.150">
    <property type="entry name" value="Vaccinia Virus protein VP39"/>
    <property type="match status" value="1"/>
</dbReference>
<organism evidence="3 4">
    <name type="scientific">Altererythrobacter ishigakiensis</name>
    <dbReference type="NCBI Taxonomy" id="476157"/>
    <lineage>
        <taxon>Bacteria</taxon>
        <taxon>Pseudomonadati</taxon>
        <taxon>Pseudomonadota</taxon>
        <taxon>Alphaproteobacteria</taxon>
        <taxon>Sphingomonadales</taxon>
        <taxon>Erythrobacteraceae</taxon>
        <taxon>Altererythrobacter</taxon>
    </lineage>
</organism>
<keyword evidence="3" id="KW-0489">Methyltransferase</keyword>
<reference evidence="3 4" key="1">
    <citation type="submission" date="2019-07" db="EMBL/GenBank/DDBJ databases">
        <title>Genomic Encyclopedia of Archaeal and Bacterial Type Strains, Phase II (KMG-II): from individual species to whole genera.</title>
        <authorList>
            <person name="Goeker M."/>
        </authorList>
    </citation>
    <scope>NUCLEOTIDE SEQUENCE [LARGE SCALE GENOMIC DNA]</scope>
    <source>
        <strain evidence="3 4">ATCC BAA-2084</strain>
    </source>
</reference>
<dbReference type="RefSeq" id="WP_067596962.1">
    <property type="nucleotide sequence ID" value="NZ_CP015963.1"/>
</dbReference>
<dbReference type="OrthoDB" id="9777830at2"/>
<protein>
    <submittedName>
        <fullName evidence="3">Methyltransferase family protein</fullName>
    </submittedName>
</protein>
<accession>A0A562USQ0</accession>
<dbReference type="AlphaFoldDB" id="A0A562USQ0"/>
<dbReference type="InterPro" id="IPR029063">
    <property type="entry name" value="SAM-dependent_MTases_sf"/>
</dbReference>
<proteinExistence type="predicted"/>
<dbReference type="CDD" id="cd02440">
    <property type="entry name" value="AdoMet_MTases"/>
    <property type="match status" value="1"/>
</dbReference>
<dbReference type="STRING" id="476157.GCA_001663155_00497"/>
<gene>
    <name evidence="3" type="ORF">JN10_0246</name>
</gene>
<keyword evidence="3" id="KW-0808">Transferase</keyword>
<evidence type="ECO:0000313" key="4">
    <source>
        <dbReference type="Proteomes" id="UP000320547"/>
    </source>
</evidence>
<evidence type="ECO:0000259" key="2">
    <source>
        <dbReference type="Pfam" id="PF08241"/>
    </source>
</evidence>
<dbReference type="InterPro" id="IPR013216">
    <property type="entry name" value="Methyltransf_11"/>
</dbReference>
<comment type="caution">
    <text evidence="3">The sequence shown here is derived from an EMBL/GenBank/DDBJ whole genome shotgun (WGS) entry which is preliminary data.</text>
</comment>
<keyword evidence="4" id="KW-1185">Reference proteome</keyword>